<dbReference type="InterPro" id="IPR029479">
    <property type="entry name" value="Nitroreductase"/>
</dbReference>
<dbReference type="InterPro" id="IPR050461">
    <property type="entry name" value="Nitroreductase_HadB/RutE"/>
</dbReference>
<dbReference type="Gene3D" id="3.40.109.10">
    <property type="entry name" value="NADH Oxidase"/>
    <property type="match status" value="1"/>
</dbReference>
<dbReference type="InterPro" id="IPR000415">
    <property type="entry name" value="Nitroreductase-like"/>
</dbReference>
<protein>
    <submittedName>
        <fullName evidence="2">Probable malonic semialdehyde reductase RutE</fullName>
        <ecNumber evidence="2">1.1.1.298</ecNumber>
    </submittedName>
</protein>
<dbReference type="SUPFAM" id="SSF55469">
    <property type="entry name" value="FMN-dependent nitroreductase-like"/>
    <property type="match status" value="1"/>
</dbReference>
<sequence length="194" mass="21537">MTRLNDEQLNTLFNEPRTVNAFTEQPVTDEQLQKIYELAAMGPTAFNSQPLRITWVKTPEARERLVKHMMDGNKEKTLNAPVTAVLAFDKNWQKRFGEFAPQAAAFESYYEAEEARIPAGALSSALQAGYFITAVRALGLDAGPMTGADFDGIAAEFFEGTDQQPFLVVNLGYGVAPEYPRGTRFAFDDVTRSL</sequence>
<organism evidence="2 3">
    <name type="scientific">Rothia aeria</name>
    <dbReference type="NCBI Taxonomy" id="172042"/>
    <lineage>
        <taxon>Bacteria</taxon>
        <taxon>Bacillati</taxon>
        <taxon>Actinomycetota</taxon>
        <taxon>Actinomycetes</taxon>
        <taxon>Micrococcales</taxon>
        <taxon>Micrococcaceae</taxon>
        <taxon>Rothia</taxon>
    </lineage>
</organism>
<dbReference type="EC" id="1.1.1.298" evidence="2"/>
<dbReference type="NCBIfam" id="NF003768">
    <property type="entry name" value="PRK05365.1"/>
    <property type="match status" value="1"/>
</dbReference>
<feature type="domain" description="Nitroreductase" evidence="1">
    <location>
        <begin position="17"/>
        <end position="173"/>
    </location>
</feature>
<dbReference type="EMBL" id="LR134479">
    <property type="protein sequence ID" value="VEI24315.1"/>
    <property type="molecule type" value="Genomic_DNA"/>
</dbReference>
<keyword evidence="2" id="KW-0560">Oxidoreductase</keyword>
<evidence type="ECO:0000259" key="1">
    <source>
        <dbReference type="Pfam" id="PF00881"/>
    </source>
</evidence>
<dbReference type="Pfam" id="PF00881">
    <property type="entry name" value="Nitroreductase"/>
    <property type="match status" value="1"/>
</dbReference>
<dbReference type="PANTHER" id="PTHR43543:SF1">
    <property type="entry name" value="MALONIC SEMIALDEHYDE REDUCTASE RUTE-RELATED"/>
    <property type="match status" value="1"/>
</dbReference>
<dbReference type="AlphaFoldDB" id="A0A7Z9D7D9"/>
<evidence type="ECO:0000313" key="3">
    <source>
        <dbReference type="Proteomes" id="UP000282386"/>
    </source>
</evidence>
<reference evidence="2 3" key="1">
    <citation type="submission" date="2018-12" db="EMBL/GenBank/DDBJ databases">
        <authorList>
            <consortium name="Pathogen Informatics"/>
        </authorList>
    </citation>
    <scope>NUCLEOTIDE SEQUENCE [LARGE SCALE GENOMIC DNA]</scope>
    <source>
        <strain evidence="2 3">NCTC10207</strain>
    </source>
</reference>
<gene>
    <name evidence="2" type="primary">rutE_3</name>
    <name evidence="2" type="ORF">NCTC10207_02021</name>
</gene>
<dbReference type="PANTHER" id="PTHR43543">
    <property type="entry name" value="MALONIC SEMIALDEHYDE REDUCTASE RUTE-RELATED"/>
    <property type="match status" value="1"/>
</dbReference>
<proteinExistence type="predicted"/>
<dbReference type="Proteomes" id="UP000282386">
    <property type="component" value="Chromosome"/>
</dbReference>
<name>A0A7Z9D7D9_9MICC</name>
<dbReference type="GO" id="GO:0035527">
    <property type="term" value="F:3-hydroxypropionate dehydrogenase (NADP+) activity"/>
    <property type="evidence" value="ECO:0007669"/>
    <property type="project" value="UniProtKB-EC"/>
</dbReference>
<evidence type="ECO:0000313" key="2">
    <source>
        <dbReference type="EMBL" id="VEI24315.1"/>
    </source>
</evidence>
<dbReference type="RefSeq" id="WP_023134498.1">
    <property type="nucleotide sequence ID" value="NZ_CP079819.1"/>
</dbReference>
<accession>A0A7Z9D7D9</accession>